<feature type="domain" description="OAA-family lectin sugar binding" evidence="5">
    <location>
        <begin position="6"/>
        <end position="33"/>
    </location>
</feature>
<sequence length="101" mass="10605">MVAIEIKSGDGGKSFTGTMTYAGEGPIGFKAQRTGQNQYNVENQWGGNDAPWHPGGKWVIGGRDNQNVVALSVTSSDGGKNLSGTNTYANEGPIGFRGQIE</sequence>
<name>A0A024EBQ9_9PSED</name>
<dbReference type="InterPro" id="IPR053726">
    <property type="entry name" value="Bacterial_Lectin_Domain_sf"/>
</dbReference>
<comment type="similarity">
    <text evidence="1">Belongs to the bacterial lectin family.</text>
</comment>
<dbReference type="Proteomes" id="UP000026913">
    <property type="component" value="Chromosome"/>
</dbReference>
<dbReference type="Gene3D" id="2.40.128.450">
    <property type="match status" value="1"/>
</dbReference>
<feature type="compositionally biased region" description="Polar residues" evidence="4">
    <location>
        <begin position="80"/>
        <end position="89"/>
    </location>
</feature>
<evidence type="ECO:0000256" key="4">
    <source>
        <dbReference type="SAM" id="MobiDB-lite"/>
    </source>
</evidence>
<dbReference type="Pfam" id="PF17882">
    <property type="entry name" value="SBD"/>
    <property type="match status" value="2"/>
</dbReference>
<evidence type="ECO:0000256" key="2">
    <source>
        <dbReference type="ARBA" id="ARBA00022734"/>
    </source>
</evidence>
<accession>A0A024EBQ9</accession>
<proteinExistence type="inferred from homology"/>
<protein>
    <recommendedName>
        <fullName evidence="5">OAA-family lectin sugar binding domain-containing protein</fullName>
    </recommendedName>
</protein>
<gene>
    <name evidence="6" type="ORF">OU5_2951</name>
</gene>
<dbReference type="GO" id="GO:0030246">
    <property type="term" value="F:carbohydrate binding"/>
    <property type="evidence" value="ECO:0007669"/>
    <property type="project" value="UniProtKB-KW"/>
</dbReference>
<dbReference type="HOGENOM" id="CLU_150581_0_0_6"/>
<keyword evidence="3" id="KW-0677">Repeat</keyword>
<dbReference type="KEGG" id="pman:OU5_2951"/>
<feature type="region of interest" description="Disordered" evidence="4">
    <location>
        <begin position="80"/>
        <end position="101"/>
    </location>
</feature>
<organism evidence="6 7">
    <name type="scientific">Pseudomonas mandelii JR-1</name>
    <dbReference type="NCBI Taxonomy" id="1147786"/>
    <lineage>
        <taxon>Bacteria</taxon>
        <taxon>Pseudomonadati</taxon>
        <taxon>Pseudomonadota</taxon>
        <taxon>Gammaproteobacteria</taxon>
        <taxon>Pseudomonadales</taxon>
        <taxon>Pseudomonadaceae</taxon>
        <taxon>Pseudomonas</taxon>
    </lineage>
</organism>
<evidence type="ECO:0000313" key="7">
    <source>
        <dbReference type="Proteomes" id="UP000026913"/>
    </source>
</evidence>
<evidence type="ECO:0000256" key="1">
    <source>
        <dbReference type="ARBA" id="ARBA00008512"/>
    </source>
</evidence>
<dbReference type="EMBL" id="CP005960">
    <property type="protein sequence ID" value="AHZ70030.1"/>
    <property type="molecule type" value="Genomic_DNA"/>
</dbReference>
<keyword evidence="2" id="KW-0430">Lectin</keyword>
<feature type="domain" description="OAA-family lectin sugar binding" evidence="5">
    <location>
        <begin position="37"/>
        <end position="100"/>
    </location>
</feature>
<dbReference type="InterPro" id="IPR040964">
    <property type="entry name" value="SBD"/>
</dbReference>
<evidence type="ECO:0000256" key="3">
    <source>
        <dbReference type="ARBA" id="ARBA00022737"/>
    </source>
</evidence>
<reference evidence="6 7" key="1">
    <citation type="journal article" date="2012" name="J. Bacteriol.">
        <title>Genome sequence of cold-adapted Pseudomonas mandelii strain JR-1.</title>
        <authorList>
            <person name="Jang S.H."/>
            <person name="Kim J."/>
            <person name="Kim J."/>
            <person name="Hong S."/>
            <person name="Lee C."/>
        </authorList>
    </citation>
    <scope>NUCLEOTIDE SEQUENCE [LARGE SCALE GENOMIC DNA]</scope>
    <source>
        <strain evidence="6 7">JR-1</strain>
    </source>
</reference>
<evidence type="ECO:0000259" key="5">
    <source>
        <dbReference type="Pfam" id="PF17882"/>
    </source>
</evidence>
<evidence type="ECO:0000313" key="6">
    <source>
        <dbReference type="EMBL" id="AHZ70030.1"/>
    </source>
</evidence>
<dbReference type="AlphaFoldDB" id="A0A024EBQ9"/>